<feature type="non-terminal residue" evidence="1">
    <location>
        <position position="1"/>
    </location>
</feature>
<evidence type="ECO:0000313" key="1">
    <source>
        <dbReference type="EMBL" id="CAG8840276.1"/>
    </source>
</evidence>
<accession>A0ACA9SJ49</accession>
<organism evidence="1 2">
    <name type="scientific">Racocetra persica</name>
    <dbReference type="NCBI Taxonomy" id="160502"/>
    <lineage>
        <taxon>Eukaryota</taxon>
        <taxon>Fungi</taxon>
        <taxon>Fungi incertae sedis</taxon>
        <taxon>Mucoromycota</taxon>
        <taxon>Glomeromycotina</taxon>
        <taxon>Glomeromycetes</taxon>
        <taxon>Diversisporales</taxon>
        <taxon>Gigasporaceae</taxon>
        <taxon>Racocetra</taxon>
    </lineage>
</organism>
<reference evidence="1" key="1">
    <citation type="submission" date="2021-06" db="EMBL/GenBank/DDBJ databases">
        <authorList>
            <person name="Kallberg Y."/>
            <person name="Tangrot J."/>
            <person name="Rosling A."/>
        </authorList>
    </citation>
    <scope>NUCLEOTIDE SEQUENCE</scope>
    <source>
        <strain evidence="1">MA461A</strain>
    </source>
</reference>
<comment type="caution">
    <text evidence="1">The sequence shown here is derived from an EMBL/GenBank/DDBJ whole genome shotgun (WGS) entry which is preliminary data.</text>
</comment>
<keyword evidence="2" id="KW-1185">Reference proteome</keyword>
<protein>
    <submittedName>
        <fullName evidence="1">14818_t:CDS:1</fullName>
    </submittedName>
</protein>
<proteinExistence type="predicted"/>
<evidence type="ECO:0000313" key="2">
    <source>
        <dbReference type="Proteomes" id="UP000789920"/>
    </source>
</evidence>
<dbReference type="EMBL" id="CAJVQC010126241">
    <property type="protein sequence ID" value="CAG8840276.1"/>
    <property type="molecule type" value="Genomic_DNA"/>
</dbReference>
<gene>
    <name evidence="1" type="ORF">RPERSI_LOCUS31374</name>
</gene>
<sequence>IFDFETEKEVSLTFPDWQKKIDYFSFIHNGNIIMVSTEYYRAYIFSSKDDISWACKSMIELKYFKKIYITPKGKLIIFNDTIYEITMWDIEELSIKTSILIDWNFVPESIEISDDEELLVVYARNEGNEEINGTRLYVFSTETGMNLSS</sequence>
<feature type="non-terminal residue" evidence="1">
    <location>
        <position position="149"/>
    </location>
</feature>
<dbReference type="Proteomes" id="UP000789920">
    <property type="component" value="Unassembled WGS sequence"/>
</dbReference>
<name>A0ACA9SJ49_9GLOM</name>